<gene>
    <name evidence="7" type="ORF">THRCLA_22573</name>
</gene>
<dbReference type="SUPFAM" id="SSF51316">
    <property type="entry name" value="Mss4-like"/>
    <property type="match status" value="1"/>
</dbReference>
<dbReference type="EC" id="1.8.4.12" evidence="5"/>
<name>A0A1V9YWY9_9STRA</name>
<dbReference type="Gene3D" id="2.170.150.20">
    <property type="entry name" value="Peptide methionine sulfoxide reductase"/>
    <property type="match status" value="1"/>
</dbReference>
<dbReference type="EMBL" id="JNBS01002573">
    <property type="protein sequence ID" value="OQR90212.1"/>
    <property type="molecule type" value="Genomic_DNA"/>
</dbReference>
<dbReference type="InterPro" id="IPR011057">
    <property type="entry name" value="Mss4-like_sf"/>
</dbReference>
<dbReference type="GO" id="GO:0046872">
    <property type="term" value="F:metal ion binding"/>
    <property type="evidence" value="ECO:0007669"/>
    <property type="project" value="UniProtKB-KW"/>
</dbReference>
<keyword evidence="2 5" id="KW-0479">Metal-binding</keyword>
<evidence type="ECO:0000313" key="7">
    <source>
        <dbReference type="EMBL" id="OQR90212.1"/>
    </source>
</evidence>
<keyword evidence="8" id="KW-1185">Reference proteome</keyword>
<comment type="caution">
    <text evidence="7">The sequence shown here is derived from an EMBL/GenBank/DDBJ whole genome shotgun (WGS) entry which is preliminary data.</text>
</comment>
<protein>
    <recommendedName>
        <fullName evidence="5">Peptide-methionine (R)-S-oxide reductase</fullName>
        <ecNumber evidence="5">1.8.4.12</ecNumber>
    </recommendedName>
</protein>
<reference evidence="7 8" key="1">
    <citation type="journal article" date="2014" name="Genome Biol. Evol.">
        <title>The secreted proteins of Achlya hypogyna and Thraustotheca clavata identify the ancestral oomycete secretome and reveal gene acquisitions by horizontal gene transfer.</title>
        <authorList>
            <person name="Misner I."/>
            <person name="Blouin N."/>
            <person name="Leonard G."/>
            <person name="Richards T.A."/>
            <person name="Lane C.E."/>
        </authorList>
    </citation>
    <scope>NUCLEOTIDE SEQUENCE [LARGE SCALE GENOMIC DNA]</scope>
    <source>
        <strain evidence="7 8">ATCC 34112</strain>
    </source>
</reference>
<dbReference type="PANTHER" id="PTHR46081:SF8">
    <property type="entry name" value="PEPTIDE METHIONINE SULFOXIDE REDUCTASE 2"/>
    <property type="match status" value="1"/>
</dbReference>
<dbReference type="GO" id="GO:0033743">
    <property type="term" value="F:peptide-methionine (R)-S-oxide reductase activity"/>
    <property type="evidence" value="ECO:0007669"/>
    <property type="project" value="UniProtKB-EC"/>
</dbReference>
<evidence type="ECO:0000259" key="6">
    <source>
        <dbReference type="PROSITE" id="PS51790"/>
    </source>
</evidence>
<dbReference type="AlphaFoldDB" id="A0A1V9YWY9"/>
<organism evidence="7 8">
    <name type="scientific">Thraustotheca clavata</name>
    <dbReference type="NCBI Taxonomy" id="74557"/>
    <lineage>
        <taxon>Eukaryota</taxon>
        <taxon>Sar</taxon>
        <taxon>Stramenopiles</taxon>
        <taxon>Oomycota</taxon>
        <taxon>Saprolegniomycetes</taxon>
        <taxon>Saprolegniales</taxon>
        <taxon>Achlyaceae</taxon>
        <taxon>Thraustotheca</taxon>
    </lineage>
</organism>
<dbReference type="GO" id="GO:0006979">
    <property type="term" value="P:response to oxidative stress"/>
    <property type="evidence" value="ECO:0007669"/>
    <property type="project" value="InterPro"/>
</dbReference>
<sequence>MLGKFTRRFLSSKSLSESQWKTKLSPWEYRVLRLKNTEPPGSGPLNKHFEKGTYVCAGCNTPLYSSKHKFDSGCGWPAFYDALPGAIKSIPDPDGYRTEIVCGECDGHMGHVFENEGFPTPTDVRHCVNSISLKFKAEE</sequence>
<dbReference type="Pfam" id="PF01641">
    <property type="entry name" value="SelR"/>
    <property type="match status" value="1"/>
</dbReference>
<comment type="catalytic activity">
    <reaction evidence="5">
        <text>L-methionyl-[protein] + [thioredoxin]-disulfide + H2O = L-methionyl-(R)-S-oxide-[protein] + [thioredoxin]-dithiol</text>
        <dbReference type="Rhea" id="RHEA:24164"/>
        <dbReference type="Rhea" id="RHEA-COMP:10698"/>
        <dbReference type="Rhea" id="RHEA-COMP:10700"/>
        <dbReference type="Rhea" id="RHEA-COMP:12313"/>
        <dbReference type="Rhea" id="RHEA-COMP:12314"/>
        <dbReference type="ChEBI" id="CHEBI:15377"/>
        <dbReference type="ChEBI" id="CHEBI:16044"/>
        <dbReference type="ChEBI" id="CHEBI:29950"/>
        <dbReference type="ChEBI" id="CHEBI:45764"/>
        <dbReference type="ChEBI" id="CHEBI:50058"/>
        <dbReference type="EC" id="1.8.4.12"/>
    </reaction>
</comment>
<proteinExistence type="inferred from homology"/>
<dbReference type="PROSITE" id="PS51790">
    <property type="entry name" value="MSRB"/>
    <property type="match status" value="1"/>
</dbReference>
<accession>A0A1V9YWY9</accession>
<comment type="cofactor">
    <cofactor evidence="5">
        <name>Zn(2+)</name>
        <dbReference type="ChEBI" id="CHEBI:29105"/>
    </cofactor>
    <text evidence="5">Binds 1 zinc ion per subunit.</text>
</comment>
<evidence type="ECO:0000256" key="2">
    <source>
        <dbReference type="ARBA" id="ARBA00022723"/>
    </source>
</evidence>
<evidence type="ECO:0000256" key="5">
    <source>
        <dbReference type="RuleBase" id="RU365044"/>
    </source>
</evidence>
<keyword evidence="4 5" id="KW-0560">Oxidoreductase</keyword>
<evidence type="ECO:0000256" key="3">
    <source>
        <dbReference type="ARBA" id="ARBA00022833"/>
    </source>
</evidence>
<dbReference type="GO" id="GO:0030091">
    <property type="term" value="P:protein repair"/>
    <property type="evidence" value="ECO:0007669"/>
    <property type="project" value="InterPro"/>
</dbReference>
<evidence type="ECO:0000256" key="4">
    <source>
        <dbReference type="ARBA" id="ARBA00023002"/>
    </source>
</evidence>
<dbReference type="InterPro" id="IPR002579">
    <property type="entry name" value="Met_Sox_Rdtase_MsrB_dom"/>
</dbReference>
<dbReference type="Proteomes" id="UP000243217">
    <property type="component" value="Unassembled WGS sequence"/>
</dbReference>
<dbReference type="PANTHER" id="PTHR46081">
    <property type="entry name" value="PEPTIDE METHIONINE SULFOXIDE REDUCTASE 2"/>
    <property type="match status" value="1"/>
</dbReference>
<dbReference type="InterPro" id="IPR028427">
    <property type="entry name" value="Met_Sox_Rdtase_MsrB"/>
</dbReference>
<feature type="domain" description="MsrB" evidence="6">
    <location>
        <begin position="17"/>
        <end position="138"/>
    </location>
</feature>
<evidence type="ECO:0000313" key="8">
    <source>
        <dbReference type="Proteomes" id="UP000243217"/>
    </source>
</evidence>
<keyword evidence="3 5" id="KW-0862">Zinc</keyword>
<dbReference type="NCBIfam" id="TIGR00357">
    <property type="entry name" value="peptide-methionine (R)-S-oxide reductase MsrB"/>
    <property type="match status" value="1"/>
</dbReference>
<evidence type="ECO:0000256" key="1">
    <source>
        <dbReference type="ARBA" id="ARBA00007174"/>
    </source>
</evidence>
<dbReference type="STRING" id="74557.A0A1V9YWY9"/>
<comment type="similarity">
    <text evidence="1 5">Belongs to the MsrB Met sulfoxide reductase family.</text>
</comment>
<dbReference type="OrthoDB" id="44061at2759"/>